<dbReference type="Pfam" id="PF00563">
    <property type="entry name" value="EAL"/>
    <property type="match status" value="1"/>
</dbReference>
<comment type="caution">
    <text evidence="7">The sequence shown here is derived from an EMBL/GenBank/DDBJ whole genome shotgun (WGS) entry which is preliminary data.</text>
</comment>
<dbReference type="PROSITE" id="PS50887">
    <property type="entry name" value="GGDEF"/>
    <property type="match status" value="1"/>
</dbReference>
<feature type="domain" description="PAS" evidence="2">
    <location>
        <begin position="369"/>
        <end position="423"/>
    </location>
</feature>
<dbReference type="PROSITE" id="PS50112">
    <property type="entry name" value="PAS"/>
    <property type="match status" value="1"/>
</dbReference>
<dbReference type="Gene3D" id="6.10.340.10">
    <property type="match status" value="1"/>
</dbReference>
<dbReference type="Pfam" id="PF00990">
    <property type="entry name" value="GGDEF"/>
    <property type="match status" value="1"/>
</dbReference>
<dbReference type="Pfam" id="PF00672">
    <property type="entry name" value="HAMP"/>
    <property type="match status" value="1"/>
</dbReference>
<dbReference type="Gene3D" id="3.20.20.450">
    <property type="entry name" value="EAL domain"/>
    <property type="match status" value="1"/>
</dbReference>
<dbReference type="EMBL" id="ACQT01000049">
    <property type="protein sequence ID" value="EER60584.1"/>
    <property type="molecule type" value="Genomic_DNA"/>
</dbReference>
<dbReference type="SMART" id="SM00052">
    <property type="entry name" value="EAL"/>
    <property type="match status" value="1"/>
</dbReference>
<dbReference type="Gene3D" id="3.30.450.20">
    <property type="entry name" value="PAS domain"/>
    <property type="match status" value="2"/>
</dbReference>
<feature type="domain" description="GGDEF" evidence="6">
    <location>
        <begin position="530"/>
        <end position="663"/>
    </location>
</feature>
<dbReference type="NCBIfam" id="TIGR00229">
    <property type="entry name" value="sensory_box"/>
    <property type="match status" value="1"/>
</dbReference>
<dbReference type="Pfam" id="PF13426">
    <property type="entry name" value="PAS_9"/>
    <property type="match status" value="1"/>
</dbReference>
<feature type="transmembrane region" description="Helical" evidence="1">
    <location>
        <begin position="18"/>
        <end position="36"/>
    </location>
</feature>
<dbReference type="PROSITE" id="PS50885">
    <property type="entry name" value="HAMP"/>
    <property type="match status" value="1"/>
</dbReference>
<feature type="domain" description="EAL" evidence="4">
    <location>
        <begin position="672"/>
        <end position="926"/>
    </location>
</feature>
<accession>C5T4L2</accession>
<evidence type="ECO:0000313" key="8">
    <source>
        <dbReference type="Proteomes" id="UP000003856"/>
    </source>
</evidence>
<dbReference type="PANTHER" id="PTHR44757">
    <property type="entry name" value="DIGUANYLATE CYCLASE DGCP"/>
    <property type="match status" value="1"/>
</dbReference>
<dbReference type="InterPro" id="IPR035919">
    <property type="entry name" value="EAL_sf"/>
</dbReference>
<dbReference type="Gene3D" id="3.30.70.270">
    <property type="match status" value="1"/>
</dbReference>
<feature type="transmembrane region" description="Helical" evidence="1">
    <location>
        <begin position="162"/>
        <end position="182"/>
    </location>
</feature>
<name>C5T4L2_ACIDE</name>
<dbReference type="NCBIfam" id="TIGR00254">
    <property type="entry name" value="GGDEF"/>
    <property type="match status" value="1"/>
</dbReference>
<dbReference type="CDD" id="cd00130">
    <property type="entry name" value="PAS"/>
    <property type="match status" value="1"/>
</dbReference>
<dbReference type="InterPro" id="IPR000014">
    <property type="entry name" value="PAS"/>
</dbReference>
<feature type="domain" description="PAC" evidence="3">
    <location>
        <begin position="446"/>
        <end position="498"/>
    </location>
</feature>
<evidence type="ECO:0000259" key="2">
    <source>
        <dbReference type="PROSITE" id="PS50112"/>
    </source>
</evidence>
<dbReference type="SMART" id="SM00091">
    <property type="entry name" value="PAS"/>
    <property type="match status" value="2"/>
</dbReference>
<dbReference type="InterPro" id="IPR043128">
    <property type="entry name" value="Rev_trsase/Diguanyl_cyclase"/>
</dbReference>
<dbReference type="Proteomes" id="UP000003856">
    <property type="component" value="Unassembled WGS sequence"/>
</dbReference>
<dbReference type="AlphaFoldDB" id="C5T4L2"/>
<keyword evidence="1" id="KW-0472">Membrane</keyword>
<evidence type="ECO:0000259" key="6">
    <source>
        <dbReference type="PROSITE" id="PS50887"/>
    </source>
</evidence>
<protein>
    <submittedName>
        <fullName evidence="7">Diguanylate cyclase/phosphodiesterase with PAS/PAC sensor(S)</fullName>
    </submittedName>
</protein>
<feature type="domain" description="HAMP" evidence="5">
    <location>
        <begin position="189"/>
        <end position="235"/>
    </location>
</feature>
<dbReference type="CDD" id="cd01948">
    <property type="entry name" value="EAL"/>
    <property type="match status" value="1"/>
</dbReference>
<gene>
    <name evidence="7" type="ORF">AcdelDRAFT_1842</name>
</gene>
<keyword evidence="8" id="KW-1185">Reference proteome</keyword>
<dbReference type="InterPro" id="IPR035965">
    <property type="entry name" value="PAS-like_dom_sf"/>
</dbReference>
<dbReference type="SUPFAM" id="SSF55785">
    <property type="entry name" value="PYP-like sensor domain (PAS domain)"/>
    <property type="match status" value="2"/>
</dbReference>
<proteinExistence type="predicted"/>
<feature type="domain" description="PAC" evidence="3">
    <location>
        <begin position="303"/>
        <end position="368"/>
    </location>
</feature>
<dbReference type="OrthoDB" id="9813903at2"/>
<dbReference type="SUPFAM" id="SSF55073">
    <property type="entry name" value="Nucleotide cyclase"/>
    <property type="match status" value="1"/>
</dbReference>
<dbReference type="PANTHER" id="PTHR44757:SF2">
    <property type="entry name" value="BIOFILM ARCHITECTURE MAINTENANCE PROTEIN MBAA"/>
    <property type="match status" value="1"/>
</dbReference>
<dbReference type="CDD" id="cd06225">
    <property type="entry name" value="HAMP"/>
    <property type="match status" value="1"/>
</dbReference>
<dbReference type="SMART" id="SM00267">
    <property type="entry name" value="GGDEF"/>
    <property type="match status" value="1"/>
</dbReference>
<dbReference type="InterPro" id="IPR003660">
    <property type="entry name" value="HAMP_dom"/>
</dbReference>
<reference evidence="7 8" key="1">
    <citation type="submission" date="2009-05" db="EMBL/GenBank/DDBJ databases">
        <title>The draft genome of Acidovorax delafieldii 2AN.</title>
        <authorList>
            <consortium name="US DOE Joint Genome Institute (JGI-PGF)"/>
            <person name="Lucas S."/>
            <person name="Copeland A."/>
            <person name="Lapidus A."/>
            <person name="Glavina del Rio T."/>
            <person name="Tice H."/>
            <person name="Bruce D."/>
            <person name="Goodwin L."/>
            <person name="Pitluck S."/>
            <person name="Larimer F."/>
            <person name="Land M.L."/>
            <person name="Hauser L."/>
            <person name="Shelobolina E.S."/>
            <person name="Picardal F."/>
            <person name="Roden E."/>
            <person name="Emerson D."/>
        </authorList>
    </citation>
    <scope>NUCLEOTIDE SEQUENCE [LARGE SCALE GENOMIC DNA]</scope>
    <source>
        <strain evidence="7 8">2AN</strain>
    </source>
</reference>
<dbReference type="GO" id="GO:0007165">
    <property type="term" value="P:signal transduction"/>
    <property type="evidence" value="ECO:0007669"/>
    <property type="project" value="InterPro"/>
</dbReference>
<evidence type="ECO:0000313" key="7">
    <source>
        <dbReference type="EMBL" id="EER60584.1"/>
    </source>
</evidence>
<dbReference type="PROSITE" id="PS50113">
    <property type="entry name" value="PAC"/>
    <property type="match status" value="2"/>
</dbReference>
<dbReference type="PROSITE" id="PS50883">
    <property type="entry name" value="EAL"/>
    <property type="match status" value="1"/>
</dbReference>
<dbReference type="CDD" id="cd01949">
    <property type="entry name" value="GGDEF"/>
    <property type="match status" value="1"/>
</dbReference>
<evidence type="ECO:0000259" key="3">
    <source>
        <dbReference type="PROSITE" id="PS50113"/>
    </source>
</evidence>
<organism evidence="7 8">
    <name type="scientific">Acidovorax delafieldii 2AN</name>
    <dbReference type="NCBI Taxonomy" id="573060"/>
    <lineage>
        <taxon>Bacteria</taxon>
        <taxon>Pseudomonadati</taxon>
        <taxon>Pseudomonadota</taxon>
        <taxon>Betaproteobacteria</taxon>
        <taxon>Burkholderiales</taxon>
        <taxon>Comamonadaceae</taxon>
        <taxon>Acidovorax</taxon>
    </lineage>
</organism>
<dbReference type="InterPro" id="IPR029787">
    <property type="entry name" value="Nucleotide_cyclase"/>
</dbReference>
<evidence type="ECO:0000259" key="4">
    <source>
        <dbReference type="PROSITE" id="PS50883"/>
    </source>
</evidence>
<dbReference type="InterPro" id="IPR000700">
    <property type="entry name" value="PAS-assoc_C"/>
</dbReference>
<keyword evidence="1" id="KW-1133">Transmembrane helix</keyword>
<dbReference type="SMART" id="SM00304">
    <property type="entry name" value="HAMP"/>
    <property type="match status" value="1"/>
</dbReference>
<dbReference type="InterPro" id="IPR052155">
    <property type="entry name" value="Biofilm_reg_signaling"/>
</dbReference>
<dbReference type="SUPFAM" id="SSF141868">
    <property type="entry name" value="EAL domain-like"/>
    <property type="match status" value="1"/>
</dbReference>
<keyword evidence="1" id="KW-0812">Transmembrane</keyword>
<dbReference type="GO" id="GO:0016020">
    <property type="term" value="C:membrane"/>
    <property type="evidence" value="ECO:0007669"/>
    <property type="project" value="InterPro"/>
</dbReference>
<evidence type="ECO:0000259" key="5">
    <source>
        <dbReference type="PROSITE" id="PS50885"/>
    </source>
</evidence>
<evidence type="ECO:0000256" key="1">
    <source>
        <dbReference type="SAM" id="Phobius"/>
    </source>
</evidence>
<dbReference type="InterPro" id="IPR001633">
    <property type="entry name" value="EAL_dom"/>
</dbReference>
<dbReference type="InterPro" id="IPR000160">
    <property type="entry name" value="GGDEF_dom"/>
</dbReference>
<dbReference type="PATRIC" id="fig|573060.9.peg.3292"/>
<sequence length="946" mass="104521">MRRVKLQTWLAHGTYPRLFIPILLIMVLVTGVRYHALVATETDEAHERATAELGRIAYILLPSLMRQKAPTLQDIEQALDDGTPQLPPALLMLQWQVDAGAPVTWQRPAAAPSAPDWFSKYLGIEPPQRQFVRRLDDGRTGTLTVTLAPQTLTDQVWRNVVVQSRISALNIFTILFLLTLLLRANARMLARLATASDQFKQGHLDTRMAVTGSLEARAMARAFNDMATKVQSLVHSLRETQRLQSEQLHFTRQLIDALPLPVFVRSAKGVGLDANKAWRGLFERPWPHSASMPADDTPGGAERSAELQALLVTRPQGSVVEVHPVHLPAREMVYYQAGFTTTDGAVAGTIGALVDITERRQAEEALRAEKERAEVTLASIADGVITTDQGGRIETINEAAQFMTGYTAQQALGRALPEVFKLYEKPLGLATSEEARPGADPLLTPKATHQVLIHRSGERYAIEYTAAPIRQADGTVAGRVLVFRDVTETRNLRQQLSWHARHDALTGLYNRTALAVRLTHAIFTARSQGNVLAVCLIDLDHFQAINEQHGILVGDRLLKEVALRLTAFARPTDAVARMGGDEFALLLGELPHARAIEERLTLLLAQLAQPYAIDDLALQCTASVGVAVFPPDNAGPDTLLRHADQAMCQAKAAGRNQMHFFDVRLDREVQTLHSQQTRIAQALHAGELRLHYQPKVNLRTGEIVGMEALMRWQHPERGLLGPHEIFPLIDDTDLIVAVGEWALQEALAQMRVWTRAGMGWSVSVNIAARQFHGGNFVDRLKDILHGCPEVPPARLELEILESAALEDIQYMRQMMHKCQALGVRFALDDFGTGFSSLSYLKRLPAETIKIDQSFVKGILHDPDDLTLVGAIVALASAFHRQVIAEGAESRAHCEKLLQLGCELAQGHGIAPAMPAHEVMEWARNHQATRPDWWAHSLSAPLPPDAA</sequence>
<dbReference type="RefSeq" id="WP_005795736.1">
    <property type="nucleotide sequence ID" value="NZ_ACQT01000049.1"/>
</dbReference>